<dbReference type="EMBL" id="JABWDY010005482">
    <property type="protein sequence ID" value="KAF5204398.1"/>
    <property type="molecule type" value="Genomic_DNA"/>
</dbReference>
<name>A0A7J6X6A8_THATH</name>
<dbReference type="AlphaFoldDB" id="A0A7J6X6A8"/>
<sequence length="131" mass="14671">MVVTGEDVNCVFLLYISLQHLDVSVQNKQSWVQFNSLVCNSKEKFGNNDLRIGLQKNFLLISSNAAATELVTQYITSRHSALPNREPQVKLERFGGAGTIVIGVFQCNNQNMDSLGGREYLSRMETICKAR</sequence>
<comment type="caution">
    <text evidence="1">The sequence shown here is derived from an EMBL/GenBank/DDBJ whole genome shotgun (WGS) entry which is preliminary data.</text>
</comment>
<accession>A0A7J6X6A8</accession>
<organism evidence="1 2">
    <name type="scientific">Thalictrum thalictroides</name>
    <name type="common">Rue-anemone</name>
    <name type="synonym">Anemone thalictroides</name>
    <dbReference type="NCBI Taxonomy" id="46969"/>
    <lineage>
        <taxon>Eukaryota</taxon>
        <taxon>Viridiplantae</taxon>
        <taxon>Streptophyta</taxon>
        <taxon>Embryophyta</taxon>
        <taxon>Tracheophyta</taxon>
        <taxon>Spermatophyta</taxon>
        <taxon>Magnoliopsida</taxon>
        <taxon>Ranunculales</taxon>
        <taxon>Ranunculaceae</taxon>
        <taxon>Thalictroideae</taxon>
        <taxon>Thalictrum</taxon>
    </lineage>
</organism>
<evidence type="ECO:0000313" key="1">
    <source>
        <dbReference type="EMBL" id="KAF5204398.1"/>
    </source>
</evidence>
<proteinExistence type="predicted"/>
<keyword evidence="2" id="KW-1185">Reference proteome</keyword>
<evidence type="ECO:0000313" key="2">
    <source>
        <dbReference type="Proteomes" id="UP000554482"/>
    </source>
</evidence>
<protein>
    <submittedName>
        <fullName evidence="1">Uncharacterized protein</fullName>
    </submittedName>
</protein>
<dbReference type="Proteomes" id="UP000554482">
    <property type="component" value="Unassembled WGS sequence"/>
</dbReference>
<gene>
    <name evidence="1" type="ORF">FRX31_006013</name>
</gene>
<reference evidence="1 2" key="1">
    <citation type="submission" date="2020-06" db="EMBL/GenBank/DDBJ databases">
        <title>Transcriptomic and genomic resources for Thalictrum thalictroides and T. hernandezii: Facilitating candidate gene discovery in an emerging model plant lineage.</title>
        <authorList>
            <person name="Arias T."/>
            <person name="Riano-Pachon D.M."/>
            <person name="Di Stilio V.S."/>
        </authorList>
    </citation>
    <scope>NUCLEOTIDE SEQUENCE [LARGE SCALE GENOMIC DNA]</scope>
    <source>
        <strain evidence="2">cv. WT478/WT964</strain>
        <tissue evidence="1">Leaves</tissue>
    </source>
</reference>